<name>A0A838XV39_9HYPH</name>
<reference evidence="1 2" key="2">
    <citation type="submission" date="2020-08" db="EMBL/GenBank/DDBJ databases">
        <title>Stappia taiwanensis sp. nov., isolated from a coastal thermal spring.</title>
        <authorList>
            <person name="Kampfer P."/>
        </authorList>
    </citation>
    <scope>NUCLEOTIDE SEQUENCE [LARGE SCALE GENOMIC DNA]</scope>
    <source>
        <strain evidence="1 2">DSM 23284</strain>
    </source>
</reference>
<sequence length="503" mass="53535">MQIGSVSPADAHGSVMLRYGTLVISSFACLAMLMPVRAQEADLRGGFGVVLPAPGAEPEEGVDAVDGAGETAGLAVGGLRGVDAGEEVEALATVDRQRPIQPFAERVRAVQRRTPAGNRAVLDDTVYAGDTLRDQPSGIRLGSFLLYPELAVGIGWTDNRANDANGTPGPSYIVAPTLRLESNWSRHSLGVNFRGSYIGYGDDAVDDDPNITTDALLQLDLSERTQVDLDARYGLSLEDRGSAESSGTGQDVHEFGTGVALRRSLGLIGAVLSGRVDSTHYTGRDGSASEGNRDNALFTAALRIDGQTGARFQPFVEGSGFKRRYFEQCSDPTQCADRNSVGYGLRAGFTFNGGSKWSGDLSAGWRAEHLDDPRLKVLQGLTVDGSLIWSPTRLTTVTALLGTNFAPSTISGTPGSVIYSTDLRIAHGFSDALSGEVGVGYSLRDYTGIMLKEKEARATTALTWAFTSKVALQARYTFRRFISTTPGSGYSSNAIEAGLRFRH</sequence>
<protein>
    <submittedName>
        <fullName evidence="1">Outer membrane beta-barrel protein</fullName>
    </submittedName>
</protein>
<evidence type="ECO:0000313" key="1">
    <source>
        <dbReference type="EMBL" id="MBA4612356.1"/>
    </source>
</evidence>
<reference evidence="1 2" key="1">
    <citation type="submission" date="2020-07" db="EMBL/GenBank/DDBJ databases">
        <authorList>
            <person name="Li M."/>
        </authorList>
    </citation>
    <scope>NUCLEOTIDE SEQUENCE [LARGE SCALE GENOMIC DNA]</scope>
    <source>
        <strain evidence="1 2">DSM 23284</strain>
    </source>
</reference>
<dbReference type="Proteomes" id="UP000559404">
    <property type="component" value="Unassembled WGS sequence"/>
</dbReference>
<keyword evidence="2" id="KW-1185">Reference proteome</keyword>
<gene>
    <name evidence="1" type="ORF">H1W37_11880</name>
</gene>
<accession>A0A838XV39</accession>
<dbReference type="Pfam" id="PF10082">
    <property type="entry name" value="BBP2_2"/>
    <property type="match status" value="1"/>
</dbReference>
<dbReference type="EMBL" id="JACEON010000010">
    <property type="protein sequence ID" value="MBA4612356.1"/>
    <property type="molecule type" value="Genomic_DNA"/>
</dbReference>
<dbReference type="AlphaFoldDB" id="A0A838XV39"/>
<organism evidence="1 2">
    <name type="scientific">Stappia taiwanensis</name>
    <dbReference type="NCBI Taxonomy" id="992267"/>
    <lineage>
        <taxon>Bacteria</taxon>
        <taxon>Pseudomonadati</taxon>
        <taxon>Pseudomonadota</taxon>
        <taxon>Alphaproteobacteria</taxon>
        <taxon>Hyphomicrobiales</taxon>
        <taxon>Stappiaceae</taxon>
        <taxon>Stappia</taxon>
    </lineage>
</organism>
<proteinExistence type="predicted"/>
<evidence type="ECO:0000313" key="2">
    <source>
        <dbReference type="Proteomes" id="UP000559404"/>
    </source>
</evidence>
<comment type="caution">
    <text evidence="1">The sequence shown here is derived from an EMBL/GenBank/DDBJ whole genome shotgun (WGS) entry which is preliminary data.</text>
</comment>
<dbReference type="InterPro" id="IPR018759">
    <property type="entry name" value="BBP2_2"/>
</dbReference>